<evidence type="ECO:0000313" key="1">
    <source>
        <dbReference type="EMBL" id="QUI21633.1"/>
    </source>
</evidence>
<organism evidence="1 2">
    <name type="scientific">Vallitalea pronyensis</name>
    <dbReference type="NCBI Taxonomy" id="1348613"/>
    <lineage>
        <taxon>Bacteria</taxon>
        <taxon>Bacillati</taxon>
        <taxon>Bacillota</taxon>
        <taxon>Clostridia</taxon>
        <taxon>Lachnospirales</taxon>
        <taxon>Vallitaleaceae</taxon>
        <taxon>Vallitalea</taxon>
    </lineage>
</organism>
<keyword evidence="2" id="KW-1185">Reference proteome</keyword>
<proteinExistence type="predicted"/>
<dbReference type="Proteomes" id="UP000683246">
    <property type="component" value="Chromosome"/>
</dbReference>
<reference evidence="1" key="1">
    <citation type="submission" date="2020-07" db="EMBL/GenBank/DDBJ databases">
        <title>Vallitalea pronyensis genome.</title>
        <authorList>
            <person name="Postec A."/>
        </authorList>
    </citation>
    <scope>NUCLEOTIDE SEQUENCE</scope>
    <source>
        <strain evidence="1">FatNI3</strain>
    </source>
</reference>
<protein>
    <submittedName>
        <fullName evidence="1">Uncharacterized protein</fullName>
    </submittedName>
</protein>
<dbReference type="AlphaFoldDB" id="A0A8J8MHY9"/>
<dbReference type="KEGG" id="vpy:HZI73_04690"/>
<sequence length="77" mass="10167">MYEEVEAMRYYRPRRRPYYGRRFYPYPYYRPYYYPRRYYYNPYYYYGRPYPYRRRGRLYGMEAGGWDPEVSQWDAPY</sequence>
<name>A0A8J8MHY9_9FIRM</name>
<evidence type="ECO:0000313" key="2">
    <source>
        <dbReference type="Proteomes" id="UP000683246"/>
    </source>
</evidence>
<dbReference type="EMBL" id="CP058649">
    <property type="protein sequence ID" value="QUI21633.1"/>
    <property type="molecule type" value="Genomic_DNA"/>
</dbReference>
<gene>
    <name evidence="1" type="ORF">HZI73_04690</name>
</gene>
<dbReference type="RefSeq" id="WP_212697102.1">
    <property type="nucleotide sequence ID" value="NZ_CP058649.1"/>
</dbReference>
<accession>A0A8J8MHY9</accession>